<gene>
    <name evidence="2" type="ORF">RM445_17365</name>
</gene>
<dbReference type="PANTHER" id="PTHR43433:SF5">
    <property type="entry name" value="AB HYDROLASE-1 DOMAIN-CONTAINING PROTEIN"/>
    <property type="match status" value="1"/>
</dbReference>
<feature type="domain" description="AB hydrolase-1" evidence="1">
    <location>
        <begin position="24"/>
        <end position="253"/>
    </location>
</feature>
<evidence type="ECO:0000313" key="2">
    <source>
        <dbReference type="EMBL" id="MDT0351301.1"/>
    </source>
</evidence>
<dbReference type="RefSeq" id="WP_311557547.1">
    <property type="nucleotide sequence ID" value="NZ_JAVREJ010000012.1"/>
</dbReference>
<dbReference type="InterPro" id="IPR029058">
    <property type="entry name" value="AB_hydrolase_fold"/>
</dbReference>
<organism evidence="2 3">
    <name type="scientific">Pseudonocardia charpentierae</name>
    <dbReference type="NCBI Taxonomy" id="3075545"/>
    <lineage>
        <taxon>Bacteria</taxon>
        <taxon>Bacillati</taxon>
        <taxon>Actinomycetota</taxon>
        <taxon>Actinomycetes</taxon>
        <taxon>Pseudonocardiales</taxon>
        <taxon>Pseudonocardiaceae</taxon>
        <taxon>Pseudonocardia</taxon>
    </lineage>
</organism>
<reference evidence="3" key="1">
    <citation type="submission" date="2023-07" db="EMBL/GenBank/DDBJ databases">
        <title>30 novel species of actinomycetes from the DSMZ collection.</title>
        <authorList>
            <person name="Nouioui I."/>
        </authorList>
    </citation>
    <scope>NUCLEOTIDE SEQUENCE [LARGE SCALE GENOMIC DNA]</scope>
    <source>
        <strain evidence="3">DSM 45834</strain>
    </source>
</reference>
<dbReference type="PANTHER" id="PTHR43433">
    <property type="entry name" value="HYDROLASE, ALPHA/BETA FOLD FAMILY PROTEIN"/>
    <property type="match status" value="1"/>
</dbReference>
<evidence type="ECO:0000259" key="1">
    <source>
        <dbReference type="Pfam" id="PF00561"/>
    </source>
</evidence>
<comment type="caution">
    <text evidence="2">The sequence shown here is derived from an EMBL/GenBank/DDBJ whole genome shotgun (WGS) entry which is preliminary data.</text>
</comment>
<dbReference type="InterPro" id="IPR050471">
    <property type="entry name" value="AB_hydrolase"/>
</dbReference>
<dbReference type="SUPFAM" id="SSF53474">
    <property type="entry name" value="alpha/beta-Hydrolases"/>
    <property type="match status" value="1"/>
</dbReference>
<proteinExistence type="predicted"/>
<dbReference type="Proteomes" id="UP001183202">
    <property type="component" value="Unassembled WGS sequence"/>
</dbReference>
<accession>A0ABU2NC27</accession>
<protein>
    <submittedName>
        <fullName evidence="2">Alpha/beta hydrolase</fullName>
    </submittedName>
</protein>
<evidence type="ECO:0000313" key="3">
    <source>
        <dbReference type="Proteomes" id="UP001183202"/>
    </source>
</evidence>
<keyword evidence="2" id="KW-0378">Hydrolase</keyword>
<dbReference type="EMBL" id="JAVREJ010000012">
    <property type="protein sequence ID" value="MDT0351301.1"/>
    <property type="molecule type" value="Genomic_DNA"/>
</dbReference>
<dbReference type="Pfam" id="PF00561">
    <property type="entry name" value="Abhydrolase_1"/>
    <property type="match status" value="1"/>
</dbReference>
<dbReference type="Gene3D" id="3.40.50.1820">
    <property type="entry name" value="alpha/beta hydrolase"/>
    <property type="match status" value="1"/>
</dbReference>
<keyword evidence="3" id="KW-1185">Reference proteome</keyword>
<name>A0ABU2NC27_9PSEU</name>
<dbReference type="PRINTS" id="PR00111">
    <property type="entry name" value="ABHYDROLASE"/>
</dbReference>
<dbReference type="GO" id="GO:0016787">
    <property type="term" value="F:hydrolase activity"/>
    <property type="evidence" value="ECO:0007669"/>
    <property type="project" value="UniProtKB-KW"/>
</dbReference>
<dbReference type="InterPro" id="IPR000073">
    <property type="entry name" value="AB_hydrolase_1"/>
</dbReference>
<sequence>MTERLVRVGDVDLCVETFGSPSDPTVLLIHGACASMLWWPREFCTALAVRGRHVVRYDSRDTGRSTHYPPGRPPYSLRDLADDAVGLLDALAIPDAHLVGRSMGGGVAMTAALDQPGSVATLTLVSTTTGADDLPPMTPEFLSRPTADDPVDDIVLLMRAYAGRSPFFDAAAIRRLAAADVARTACLDAALTNHFAMRMDGPRAGTGPADIAVPTLVVHGDVDPVHPLPHGQALAEAIPGATLLVLTDTGHDLPPQRVGLVVDALVAHTSPDTV</sequence>